<evidence type="ECO:0000256" key="12">
    <source>
        <dbReference type="ARBA" id="ARBA00037312"/>
    </source>
</evidence>
<sequence length="427" mass="45726">MVTFLRTLLSFLVLSVHATAFAQPSNTCLLHPLGPGKDDTDQVEAAIAKCGQFGTTSFAAGSYNITRKMTWNLVSSRVELNGLLSFQPDIQFWLNANNTYRVVFIQNQASWFVVTGSNFVIDAHNTGGIQGNGQPWWSYFQTHARADGDGRPISLTVWKATGGTIKNFLIQSPPFWSTAVAQSTNVVMDGMFINATNEDPLYIGKNAVPNTDGIDTYRSDGVSLLNWDVTCGDDCLAIKGNSSNIVARNITCRGGNGIAFGSLGQYVNMSDSVINVDMENLRMIRLPTDVQPNMANGVYFKSWTGTVNGVPPTGGGGATGLVNNISIKNVQLDRVNAPLHLYQTNGGHTGDLPSTLKFQNLHFSGFSGTALTNKIIDIECSPAVGCNNISFSNFKVTPPSGQASRFICQNTAGVTGLTAPCNATGQA</sequence>
<proteinExistence type="inferred from homology"/>
<feature type="chain" id="PRO_5001649206" description="galacturonan 1,4-alpha-galacturonidase" evidence="16">
    <location>
        <begin position="19"/>
        <end position="427"/>
    </location>
</feature>
<evidence type="ECO:0000256" key="7">
    <source>
        <dbReference type="ARBA" id="ARBA00023180"/>
    </source>
</evidence>
<dbReference type="InterPro" id="IPR000743">
    <property type="entry name" value="Glyco_hydro_28"/>
</dbReference>
<evidence type="ECO:0000256" key="14">
    <source>
        <dbReference type="ARBA" id="ARBA00048766"/>
    </source>
</evidence>
<organism evidence="17 18">
    <name type="scientific">Galerina marginata (strain CBS 339.88)</name>
    <dbReference type="NCBI Taxonomy" id="685588"/>
    <lineage>
        <taxon>Eukaryota</taxon>
        <taxon>Fungi</taxon>
        <taxon>Dikarya</taxon>
        <taxon>Basidiomycota</taxon>
        <taxon>Agaricomycotina</taxon>
        <taxon>Agaricomycetes</taxon>
        <taxon>Agaricomycetidae</taxon>
        <taxon>Agaricales</taxon>
        <taxon>Agaricineae</taxon>
        <taxon>Strophariaceae</taxon>
        <taxon>Galerina</taxon>
    </lineage>
</organism>
<keyword evidence="3" id="KW-0964">Secreted</keyword>
<keyword evidence="11" id="KW-0624">Polysaccharide degradation</keyword>
<keyword evidence="10" id="KW-0961">Cell wall biogenesis/degradation</keyword>
<evidence type="ECO:0000256" key="2">
    <source>
        <dbReference type="ARBA" id="ARBA00008834"/>
    </source>
</evidence>
<evidence type="ECO:0000256" key="11">
    <source>
        <dbReference type="ARBA" id="ARBA00023326"/>
    </source>
</evidence>
<dbReference type="OrthoDB" id="187139at2759"/>
<dbReference type="HOGENOM" id="CLU_016031_1_1_1"/>
<dbReference type="GO" id="GO:0005576">
    <property type="term" value="C:extracellular region"/>
    <property type="evidence" value="ECO:0007669"/>
    <property type="project" value="UniProtKB-SubCell"/>
</dbReference>
<keyword evidence="18" id="KW-1185">Reference proteome</keyword>
<keyword evidence="5 15" id="KW-0378">Hydrolase</keyword>
<evidence type="ECO:0000256" key="1">
    <source>
        <dbReference type="ARBA" id="ARBA00004613"/>
    </source>
</evidence>
<accession>A0A067T1Z2</accession>
<evidence type="ECO:0000256" key="8">
    <source>
        <dbReference type="ARBA" id="ARBA00023277"/>
    </source>
</evidence>
<evidence type="ECO:0000313" key="17">
    <source>
        <dbReference type="EMBL" id="KDR77161.1"/>
    </source>
</evidence>
<feature type="signal peptide" evidence="16">
    <location>
        <begin position="1"/>
        <end position="18"/>
    </location>
</feature>
<dbReference type="GO" id="GO:0000272">
    <property type="term" value="P:polysaccharide catabolic process"/>
    <property type="evidence" value="ECO:0007669"/>
    <property type="project" value="UniProtKB-KW"/>
</dbReference>
<dbReference type="EC" id="3.2.1.67" evidence="13"/>
<dbReference type="InterPro" id="IPR012334">
    <property type="entry name" value="Pectin_lyas_fold"/>
</dbReference>
<evidence type="ECO:0000313" key="18">
    <source>
        <dbReference type="Proteomes" id="UP000027222"/>
    </source>
</evidence>
<name>A0A067T1Z2_GALM3</name>
<keyword evidence="4 16" id="KW-0732">Signal</keyword>
<dbReference type="GO" id="GO:0071555">
    <property type="term" value="P:cell wall organization"/>
    <property type="evidence" value="ECO:0007669"/>
    <property type="project" value="UniProtKB-KW"/>
</dbReference>
<keyword evidence="6" id="KW-1015">Disulfide bond</keyword>
<dbReference type="Proteomes" id="UP000027222">
    <property type="component" value="Unassembled WGS sequence"/>
</dbReference>
<keyword evidence="7" id="KW-0325">Glycoprotein</keyword>
<evidence type="ECO:0000256" key="6">
    <source>
        <dbReference type="ARBA" id="ARBA00023157"/>
    </source>
</evidence>
<dbReference type="GO" id="GO:0047911">
    <property type="term" value="F:galacturan 1,4-alpha-galacturonidase activity"/>
    <property type="evidence" value="ECO:0007669"/>
    <property type="project" value="UniProtKB-EC"/>
</dbReference>
<reference evidence="18" key="1">
    <citation type="journal article" date="2014" name="Proc. Natl. Acad. Sci. U.S.A.">
        <title>Extensive sampling of basidiomycete genomes demonstrates inadequacy of the white-rot/brown-rot paradigm for wood decay fungi.</title>
        <authorList>
            <person name="Riley R."/>
            <person name="Salamov A.A."/>
            <person name="Brown D.W."/>
            <person name="Nagy L.G."/>
            <person name="Floudas D."/>
            <person name="Held B.W."/>
            <person name="Levasseur A."/>
            <person name="Lombard V."/>
            <person name="Morin E."/>
            <person name="Otillar R."/>
            <person name="Lindquist E.A."/>
            <person name="Sun H."/>
            <person name="LaButti K.M."/>
            <person name="Schmutz J."/>
            <person name="Jabbour D."/>
            <person name="Luo H."/>
            <person name="Baker S.E."/>
            <person name="Pisabarro A.G."/>
            <person name="Walton J.D."/>
            <person name="Blanchette R.A."/>
            <person name="Henrissat B."/>
            <person name="Martin F."/>
            <person name="Cullen D."/>
            <person name="Hibbett D.S."/>
            <person name="Grigoriev I.V."/>
        </authorList>
    </citation>
    <scope>NUCLEOTIDE SEQUENCE [LARGE SCALE GENOMIC DNA]</scope>
    <source>
        <strain evidence="18">CBS 339.88</strain>
    </source>
</reference>
<dbReference type="PANTHER" id="PTHR31736:SF12">
    <property type="entry name" value="EXO-POLYGALACTURONASE, PUTATIVE-RELATED"/>
    <property type="match status" value="1"/>
</dbReference>
<dbReference type="GO" id="GO:0004650">
    <property type="term" value="F:polygalacturonase activity"/>
    <property type="evidence" value="ECO:0007669"/>
    <property type="project" value="InterPro"/>
</dbReference>
<evidence type="ECO:0000256" key="10">
    <source>
        <dbReference type="ARBA" id="ARBA00023316"/>
    </source>
</evidence>
<dbReference type="AlphaFoldDB" id="A0A067T1Z2"/>
<evidence type="ECO:0000256" key="5">
    <source>
        <dbReference type="ARBA" id="ARBA00022801"/>
    </source>
</evidence>
<evidence type="ECO:0000256" key="4">
    <source>
        <dbReference type="ARBA" id="ARBA00022729"/>
    </source>
</evidence>
<keyword evidence="9 15" id="KW-0326">Glycosidase</keyword>
<dbReference type="Gene3D" id="2.160.20.10">
    <property type="entry name" value="Single-stranded right-handed beta-helix, Pectin lyase-like"/>
    <property type="match status" value="1"/>
</dbReference>
<evidence type="ECO:0000256" key="13">
    <source>
        <dbReference type="ARBA" id="ARBA00038933"/>
    </source>
</evidence>
<dbReference type="Pfam" id="PF00295">
    <property type="entry name" value="Glyco_hydro_28"/>
    <property type="match status" value="1"/>
</dbReference>
<protein>
    <recommendedName>
        <fullName evidence="13">galacturonan 1,4-alpha-galacturonidase</fullName>
        <ecNumber evidence="13">3.2.1.67</ecNumber>
    </recommendedName>
</protein>
<dbReference type="EMBL" id="KL142377">
    <property type="protein sequence ID" value="KDR77161.1"/>
    <property type="molecule type" value="Genomic_DNA"/>
</dbReference>
<evidence type="ECO:0000256" key="16">
    <source>
        <dbReference type="SAM" id="SignalP"/>
    </source>
</evidence>
<comment type="catalytic activity">
    <reaction evidence="14">
        <text>[(1-&gt;4)-alpha-D-galacturonosyl](n) + H2O = alpha-D-galacturonate + [(1-&gt;4)-alpha-D-galacturonosyl](n-1)</text>
        <dbReference type="Rhea" id="RHEA:14117"/>
        <dbReference type="Rhea" id="RHEA-COMP:14570"/>
        <dbReference type="Rhea" id="RHEA-COMP:14572"/>
        <dbReference type="ChEBI" id="CHEBI:15377"/>
        <dbReference type="ChEBI" id="CHEBI:58658"/>
        <dbReference type="ChEBI" id="CHEBI:140523"/>
        <dbReference type="EC" id="3.2.1.67"/>
    </reaction>
</comment>
<gene>
    <name evidence="17" type="ORF">GALMADRAFT_433038</name>
</gene>
<keyword evidence="8" id="KW-0119">Carbohydrate metabolism</keyword>
<evidence type="ECO:0000256" key="15">
    <source>
        <dbReference type="RuleBase" id="RU361169"/>
    </source>
</evidence>
<dbReference type="SUPFAM" id="SSF51126">
    <property type="entry name" value="Pectin lyase-like"/>
    <property type="match status" value="1"/>
</dbReference>
<dbReference type="STRING" id="685588.A0A067T1Z2"/>
<evidence type="ECO:0000256" key="3">
    <source>
        <dbReference type="ARBA" id="ARBA00022525"/>
    </source>
</evidence>
<dbReference type="PANTHER" id="PTHR31736">
    <property type="match status" value="1"/>
</dbReference>
<comment type="similarity">
    <text evidence="2 15">Belongs to the glycosyl hydrolase 28 family.</text>
</comment>
<comment type="function">
    <text evidence="12">Specific in hydrolyzing the terminal glycosidic bond of polygalacturonic acid and oligogalacturonates.</text>
</comment>
<comment type="subcellular location">
    <subcellularLocation>
        <location evidence="1">Secreted</location>
    </subcellularLocation>
</comment>
<evidence type="ECO:0000256" key="9">
    <source>
        <dbReference type="ARBA" id="ARBA00023295"/>
    </source>
</evidence>
<dbReference type="InterPro" id="IPR011050">
    <property type="entry name" value="Pectin_lyase_fold/virulence"/>
</dbReference>